<evidence type="ECO:0000256" key="3">
    <source>
        <dbReference type="ARBA" id="ARBA00022833"/>
    </source>
</evidence>
<dbReference type="PANTHER" id="PTHR13267">
    <property type="entry name" value="ZINC FINGER PROTEIN 277"/>
    <property type="match status" value="1"/>
</dbReference>
<dbReference type="PANTHER" id="PTHR13267:SF3">
    <property type="entry name" value="ZINC FINGER PROTEIN 277"/>
    <property type="match status" value="1"/>
</dbReference>
<evidence type="ECO:0000313" key="9">
    <source>
        <dbReference type="Proteomes" id="UP001145021"/>
    </source>
</evidence>
<gene>
    <name evidence="8" type="ORF">LPJ64_002912</name>
</gene>
<dbReference type="InterPro" id="IPR040048">
    <property type="entry name" value="ZNF277"/>
</dbReference>
<dbReference type="SMART" id="SM00355">
    <property type="entry name" value="ZnF_C2H2"/>
    <property type="match status" value="4"/>
</dbReference>
<feature type="compositionally biased region" description="Basic and acidic residues" evidence="6">
    <location>
        <begin position="374"/>
        <end position="391"/>
    </location>
</feature>
<evidence type="ECO:0000256" key="6">
    <source>
        <dbReference type="SAM" id="MobiDB-lite"/>
    </source>
</evidence>
<evidence type="ECO:0000313" key="8">
    <source>
        <dbReference type="EMBL" id="KAJ1645521.1"/>
    </source>
</evidence>
<feature type="compositionally biased region" description="Acidic residues" evidence="6">
    <location>
        <begin position="127"/>
        <end position="157"/>
    </location>
</feature>
<dbReference type="PROSITE" id="PS00028">
    <property type="entry name" value="ZINC_FINGER_C2H2_1"/>
    <property type="match status" value="1"/>
</dbReference>
<feature type="region of interest" description="Disordered" evidence="6">
    <location>
        <begin position="125"/>
        <end position="157"/>
    </location>
</feature>
<evidence type="ECO:0000256" key="2">
    <source>
        <dbReference type="ARBA" id="ARBA00022771"/>
    </source>
</evidence>
<feature type="compositionally biased region" description="Acidic residues" evidence="6">
    <location>
        <begin position="516"/>
        <end position="527"/>
    </location>
</feature>
<evidence type="ECO:0000256" key="4">
    <source>
        <dbReference type="ARBA" id="ARBA00034119"/>
    </source>
</evidence>
<dbReference type="EMBL" id="JANBOH010000101">
    <property type="protein sequence ID" value="KAJ1645521.1"/>
    <property type="molecule type" value="Genomic_DNA"/>
</dbReference>
<keyword evidence="3" id="KW-0862">Zinc</keyword>
<keyword evidence="1" id="KW-0479">Metal-binding</keyword>
<feature type="region of interest" description="Disordered" evidence="6">
    <location>
        <begin position="372"/>
        <end position="391"/>
    </location>
</feature>
<feature type="region of interest" description="Disordered" evidence="6">
    <location>
        <begin position="513"/>
        <end position="570"/>
    </location>
</feature>
<dbReference type="InterPro" id="IPR036236">
    <property type="entry name" value="Znf_C2H2_sf"/>
</dbReference>
<feature type="compositionally biased region" description="Basic and acidic residues" evidence="6">
    <location>
        <begin position="528"/>
        <end position="545"/>
    </location>
</feature>
<dbReference type="PROSITE" id="PS50157">
    <property type="entry name" value="ZINC_FINGER_C2H2_2"/>
    <property type="match status" value="1"/>
</dbReference>
<feature type="compositionally biased region" description="Acidic residues" evidence="6">
    <location>
        <begin position="549"/>
        <end position="561"/>
    </location>
</feature>
<sequence length="570" mass="64529">MGDDGWQTVPEKPNKRAQRGGRGGYRSNFRTRSGSNANQADSASGWRSKSNNNSRGADAKASTNADSGSFADRSRSRPRHAPSLQTSVAGTVPSAPAFKLETVNKFQIHVSKGSRARRNDELREFFENDDDDDGEDTFDAIDDDDLDISDYESDDDQEEATEFAPVPMCVRCSMCSDRPLLACAAEVARHLRDTHGLVFRNLGHMALCMQAYVNAWAEQQIQQGGSDEMRTVDPAINEVDKAIRERVHRESLETVLATQAAERHGVAQQPRKCLFCKHTCETRADLFRHAYREHNFNIGLPDNLVNVDEFLHILESKLAMLQCLYCEKTFTSPAVLRKHMRKKKHFKISAHNRLYDRFYVVNYAEPGRSWEAMESEKPDSDAEDADRRDDSWADWDDKAEMPAMALFDDRECANAEECWAYMRAQCGFDIRAVRKARGLDFYSTVKLINYVRKCAKRSVCFACDREFADRAQLVAHAAEAGAAHLQPPPEDAAMWLDKEYLRPVVENDPLLMAFDSDADPADDDADEEATRRRVEESKRALRKQLDAISLDDEENEGDNEDGQGKDKRID</sequence>
<dbReference type="SUPFAM" id="SSF57667">
    <property type="entry name" value="beta-beta-alpha zinc fingers"/>
    <property type="match status" value="2"/>
</dbReference>
<reference evidence="8" key="1">
    <citation type="submission" date="2022-07" db="EMBL/GenBank/DDBJ databases">
        <title>Phylogenomic reconstructions and comparative analyses of Kickxellomycotina fungi.</title>
        <authorList>
            <person name="Reynolds N.K."/>
            <person name="Stajich J.E."/>
            <person name="Barry K."/>
            <person name="Grigoriev I.V."/>
            <person name="Crous P."/>
            <person name="Smith M.E."/>
        </authorList>
    </citation>
    <scope>NUCLEOTIDE SEQUENCE</scope>
    <source>
        <strain evidence="8">NBRC 105413</strain>
    </source>
</reference>
<dbReference type="GO" id="GO:0008270">
    <property type="term" value="F:zinc ion binding"/>
    <property type="evidence" value="ECO:0007669"/>
    <property type="project" value="UniProtKB-KW"/>
</dbReference>
<keyword evidence="2 5" id="KW-0863">Zinc-finger</keyword>
<comment type="similarity">
    <text evidence="4">Belongs to the ZNF277 family.</text>
</comment>
<feature type="domain" description="C2H2-type" evidence="7">
    <location>
        <begin position="321"/>
        <end position="345"/>
    </location>
</feature>
<feature type="region of interest" description="Disordered" evidence="6">
    <location>
        <begin position="1"/>
        <end position="90"/>
    </location>
</feature>
<dbReference type="InterPro" id="IPR041661">
    <property type="entry name" value="ZN622/Rei1/Reh1_Znf-C2H2"/>
</dbReference>
<dbReference type="Gene3D" id="3.30.160.60">
    <property type="entry name" value="Classic Zinc Finger"/>
    <property type="match status" value="1"/>
</dbReference>
<protein>
    <recommendedName>
        <fullName evidence="7">C2H2-type domain-containing protein</fullName>
    </recommendedName>
</protein>
<evidence type="ECO:0000259" key="7">
    <source>
        <dbReference type="PROSITE" id="PS50157"/>
    </source>
</evidence>
<organism evidence="8 9">
    <name type="scientific">Coemansia asiatica</name>
    <dbReference type="NCBI Taxonomy" id="1052880"/>
    <lineage>
        <taxon>Eukaryota</taxon>
        <taxon>Fungi</taxon>
        <taxon>Fungi incertae sedis</taxon>
        <taxon>Zoopagomycota</taxon>
        <taxon>Kickxellomycotina</taxon>
        <taxon>Kickxellomycetes</taxon>
        <taxon>Kickxellales</taxon>
        <taxon>Kickxellaceae</taxon>
        <taxon>Coemansia</taxon>
    </lineage>
</organism>
<name>A0A9W7XM59_9FUNG</name>
<dbReference type="InterPro" id="IPR013087">
    <property type="entry name" value="Znf_C2H2_type"/>
</dbReference>
<keyword evidence="9" id="KW-1185">Reference proteome</keyword>
<evidence type="ECO:0000256" key="5">
    <source>
        <dbReference type="PROSITE-ProRule" id="PRU00042"/>
    </source>
</evidence>
<comment type="caution">
    <text evidence="8">The sequence shown here is derived from an EMBL/GenBank/DDBJ whole genome shotgun (WGS) entry which is preliminary data.</text>
</comment>
<dbReference type="Proteomes" id="UP001145021">
    <property type="component" value="Unassembled WGS sequence"/>
</dbReference>
<evidence type="ECO:0000256" key="1">
    <source>
        <dbReference type="ARBA" id="ARBA00022723"/>
    </source>
</evidence>
<feature type="compositionally biased region" description="Polar residues" evidence="6">
    <location>
        <begin position="28"/>
        <end position="67"/>
    </location>
</feature>
<dbReference type="AlphaFoldDB" id="A0A9W7XM59"/>
<proteinExistence type="inferred from homology"/>
<accession>A0A9W7XM59</accession>
<dbReference type="Pfam" id="PF12756">
    <property type="entry name" value="zf-C2H2_2"/>
    <property type="match status" value="2"/>
</dbReference>